<dbReference type="InterPro" id="IPR011642">
    <property type="entry name" value="Gate_dom"/>
</dbReference>
<keyword evidence="1" id="KW-0812">Transmembrane</keyword>
<feature type="transmembrane region" description="Helical" evidence="1">
    <location>
        <begin position="280"/>
        <end position="307"/>
    </location>
</feature>
<evidence type="ECO:0000259" key="2">
    <source>
        <dbReference type="Pfam" id="PF01773"/>
    </source>
</evidence>
<dbReference type="InterPro" id="IPR002668">
    <property type="entry name" value="CNT_N_dom"/>
</dbReference>
<name>A0A1D2M6E2_ORCCI</name>
<feature type="transmembrane region" description="Helical" evidence="1">
    <location>
        <begin position="362"/>
        <end position="384"/>
    </location>
</feature>
<feature type="transmembrane region" description="Helical" evidence="1">
    <location>
        <begin position="183"/>
        <end position="199"/>
    </location>
</feature>
<dbReference type="GO" id="GO:0005415">
    <property type="term" value="F:nucleoside:sodium symporter activity"/>
    <property type="evidence" value="ECO:0007669"/>
    <property type="project" value="TreeGrafter"/>
</dbReference>
<keyword evidence="1" id="KW-0472">Membrane</keyword>
<accession>A0A1D2M6E2</accession>
<dbReference type="PANTHER" id="PTHR10590:SF4">
    <property type="entry name" value="SOLUTE CARRIER FAMILY 28 MEMBER 3"/>
    <property type="match status" value="1"/>
</dbReference>
<comment type="caution">
    <text evidence="4">The sequence shown here is derived from an EMBL/GenBank/DDBJ whole genome shotgun (WGS) entry which is preliminary data.</text>
</comment>
<dbReference type="Proteomes" id="UP000094527">
    <property type="component" value="Unassembled WGS sequence"/>
</dbReference>
<sequence>MSKNPMASRRRISNGTETWGLSWTKRTDFLHFRTLVMLYKAKPKESFPFARLYNGIRVSIYNLIATNKKLAKKLVLGLLFLLYNAYFITAILYKDRNELPWEWCDGHGLLIILTGLTYTLLLYFHVLKPRFGKQINNAVIKPAVSTASALVKPWYGRLIAIVAVLGAIIAFVVIDAWDQPQRLISACGVVVMVLIGLLFSNNPARVQWRQVFGGMLIQFIFGLLILRWEGGRQFLDCVSNKVATFLGFSNAGSDFVYGSVSSGVIEIMNSTLPELAGEKLYVQAAFAFGSLSVIYFFSFCVGLLYHLGVMVWVVMKVGWLLQITLGTTAAESMNAAANIFLGQTEAPILIRPFINDMTKSELHAVMTGGFATIAGTVLAAYISFGVPASSLITASVMAAPEAALSNFEELLHPGNTSFENIGGRNKSDEYEIYRTE</sequence>
<dbReference type="InterPro" id="IPR008276">
    <property type="entry name" value="C_nuclsd_transpt"/>
</dbReference>
<reference evidence="4 5" key="1">
    <citation type="journal article" date="2016" name="Genome Biol. Evol.">
        <title>Gene Family Evolution Reflects Adaptation to Soil Environmental Stressors in the Genome of the Collembolan Orchesella cincta.</title>
        <authorList>
            <person name="Faddeeva-Vakhrusheva A."/>
            <person name="Derks M.F."/>
            <person name="Anvar S.Y."/>
            <person name="Agamennone V."/>
            <person name="Suring W."/>
            <person name="Smit S."/>
            <person name="van Straalen N.M."/>
            <person name="Roelofs D."/>
        </authorList>
    </citation>
    <scope>NUCLEOTIDE SEQUENCE [LARGE SCALE GENOMIC DNA]</scope>
    <source>
        <tissue evidence="4">Mixed pool</tissue>
    </source>
</reference>
<feature type="domain" description="Nucleoside transporter/FeoB GTPase Gate" evidence="3">
    <location>
        <begin position="290"/>
        <end position="385"/>
    </location>
</feature>
<feature type="transmembrane region" description="Helical" evidence="1">
    <location>
        <begin position="158"/>
        <end position="177"/>
    </location>
</feature>
<dbReference type="Pfam" id="PF07670">
    <property type="entry name" value="Gate"/>
    <property type="match status" value="1"/>
</dbReference>
<dbReference type="OMA" id="NELPWEW"/>
<dbReference type="PANTHER" id="PTHR10590">
    <property type="entry name" value="SODIUM/NUCLEOSIDE COTRANSPORTER"/>
    <property type="match status" value="1"/>
</dbReference>
<protein>
    <submittedName>
        <fullName evidence="4">Sodium/nucleoside cotransporter 2</fullName>
    </submittedName>
</protein>
<dbReference type="EMBL" id="LJIJ01003450">
    <property type="protein sequence ID" value="ODM88539.1"/>
    <property type="molecule type" value="Genomic_DNA"/>
</dbReference>
<dbReference type="STRING" id="48709.A0A1D2M6E2"/>
<dbReference type="GO" id="GO:0005886">
    <property type="term" value="C:plasma membrane"/>
    <property type="evidence" value="ECO:0007669"/>
    <property type="project" value="TreeGrafter"/>
</dbReference>
<dbReference type="OrthoDB" id="6075923at2759"/>
<evidence type="ECO:0000313" key="5">
    <source>
        <dbReference type="Proteomes" id="UP000094527"/>
    </source>
</evidence>
<keyword evidence="5" id="KW-1185">Reference proteome</keyword>
<dbReference type="Pfam" id="PF01773">
    <property type="entry name" value="Nucleos_tra2_N"/>
    <property type="match status" value="1"/>
</dbReference>
<dbReference type="AlphaFoldDB" id="A0A1D2M6E2"/>
<gene>
    <name evidence="4" type="ORF">Ocin01_18143</name>
</gene>
<organism evidence="4 5">
    <name type="scientific">Orchesella cincta</name>
    <name type="common">Springtail</name>
    <name type="synonym">Podura cincta</name>
    <dbReference type="NCBI Taxonomy" id="48709"/>
    <lineage>
        <taxon>Eukaryota</taxon>
        <taxon>Metazoa</taxon>
        <taxon>Ecdysozoa</taxon>
        <taxon>Arthropoda</taxon>
        <taxon>Hexapoda</taxon>
        <taxon>Collembola</taxon>
        <taxon>Entomobryomorpha</taxon>
        <taxon>Entomobryoidea</taxon>
        <taxon>Orchesellidae</taxon>
        <taxon>Orchesellinae</taxon>
        <taxon>Orchesella</taxon>
    </lineage>
</organism>
<evidence type="ECO:0000313" key="4">
    <source>
        <dbReference type="EMBL" id="ODM88539.1"/>
    </source>
</evidence>
<feature type="transmembrane region" description="Helical" evidence="1">
    <location>
        <begin position="108"/>
        <end position="127"/>
    </location>
</feature>
<feature type="transmembrane region" description="Helical" evidence="1">
    <location>
        <begin position="248"/>
        <end position="268"/>
    </location>
</feature>
<evidence type="ECO:0000259" key="3">
    <source>
        <dbReference type="Pfam" id="PF07670"/>
    </source>
</evidence>
<feature type="domain" description="Concentrative nucleoside transporter N-terminal" evidence="2">
    <location>
        <begin position="187"/>
        <end position="259"/>
    </location>
</feature>
<evidence type="ECO:0000256" key="1">
    <source>
        <dbReference type="SAM" id="Phobius"/>
    </source>
</evidence>
<keyword evidence="1" id="KW-1133">Transmembrane helix</keyword>
<feature type="transmembrane region" description="Helical" evidence="1">
    <location>
        <begin position="211"/>
        <end position="228"/>
    </location>
</feature>
<proteinExistence type="predicted"/>
<feature type="transmembrane region" description="Helical" evidence="1">
    <location>
        <begin position="74"/>
        <end position="93"/>
    </location>
</feature>